<sequence length="195" mass="23025">MEYLTVVYHHFLLSLHRNALTVLATPDDLGRGKPIGTARHVDILIFPHRHRRRCTFDVQDVGRHDNLEVSNLAYHRVSVHLAHIITPVLLLRLCNVQQPCVGVIVRHAVPWDARYHMPVYRQYHLPIDVYPRDFEMAQVLDDTREVCISAHRNRHVGYRLCESWFIHHHVCDEGYQVNHEQYIPARKACRKKLQR</sequence>
<dbReference type="AlphaFoldDB" id="A0A2M4DAJ7"/>
<name>A0A2M4DAJ7_ANODA</name>
<accession>A0A2M4DAJ7</accession>
<dbReference type="EMBL" id="GGFL01010408">
    <property type="protein sequence ID" value="MBW74586.1"/>
    <property type="molecule type" value="Transcribed_RNA"/>
</dbReference>
<protein>
    <submittedName>
        <fullName evidence="1">Putative secreted protein</fullName>
    </submittedName>
</protein>
<evidence type="ECO:0000313" key="1">
    <source>
        <dbReference type="EMBL" id="MBW74586.1"/>
    </source>
</evidence>
<proteinExistence type="predicted"/>
<reference evidence="1" key="1">
    <citation type="submission" date="2018-01" db="EMBL/GenBank/DDBJ databases">
        <title>An insight into the sialome of Amazonian anophelines.</title>
        <authorList>
            <person name="Ribeiro J.M."/>
            <person name="Scarpassa V."/>
            <person name="Calvo E."/>
        </authorList>
    </citation>
    <scope>NUCLEOTIDE SEQUENCE</scope>
</reference>
<organism evidence="1">
    <name type="scientific">Anopheles darlingi</name>
    <name type="common">Mosquito</name>
    <dbReference type="NCBI Taxonomy" id="43151"/>
    <lineage>
        <taxon>Eukaryota</taxon>
        <taxon>Metazoa</taxon>
        <taxon>Ecdysozoa</taxon>
        <taxon>Arthropoda</taxon>
        <taxon>Hexapoda</taxon>
        <taxon>Insecta</taxon>
        <taxon>Pterygota</taxon>
        <taxon>Neoptera</taxon>
        <taxon>Endopterygota</taxon>
        <taxon>Diptera</taxon>
        <taxon>Nematocera</taxon>
        <taxon>Culicoidea</taxon>
        <taxon>Culicidae</taxon>
        <taxon>Anophelinae</taxon>
        <taxon>Anopheles</taxon>
    </lineage>
</organism>